<dbReference type="Pfam" id="PF02481">
    <property type="entry name" value="DNA_processg_A"/>
    <property type="match status" value="1"/>
</dbReference>
<evidence type="ECO:0000313" key="4">
    <source>
        <dbReference type="Proteomes" id="UP000318405"/>
    </source>
</evidence>
<dbReference type="PANTHER" id="PTHR43022:SF1">
    <property type="entry name" value="PROTEIN SMF"/>
    <property type="match status" value="1"/>
</dbReference>
<reference evidence="3 4" key="1">
    <citation type="submission" date="2019-07" db="EMBL/GenBank/DDBJ databases">
        <title>Qingshengfaniella alkalisoli gen. nov., sp. nov., isolated from saline soil.</title>
        <authorList>
            <person name="Xu L."/>
            <person name="Huang X.-X."/>
            <person name="Sun J.-Q."/>
        </authorList>
    </citation>
    <scope>NUCLEOTIDE SEQUENCE [LARGE SCALE GENOMIC DNA]</scope>
    <source>
        <strain evidence="3 4">DSM 27279</strain>
    </source>
</reference>
<accession>A0A556APJ5</accession>
<organism evidence="3 4">
    <name type="scientific">Verticiella sediminum</name>
    <dbReference type="NCBI Taxonomy" id="1247510"/>
    <lineage>
        <taxon>Bacteria</taxon>
        <taxon>Pseudomonadati</taxon>
        <taxon>Pseudomonadota</taxon>
        <taxon>Betaproteobacteria</taxon>
        <taxon>Burkholderiales</taxon>
        <taxon>Alcaligenaceae</taxon>
        <taxon>Verticiella</taxon>
    </lineage>
</organism>
<dbReference type="RefSeq" id="WP_143948450.1">
    <property type="nucleotide sequence ID" value="NZ_BAABMB010000001.1"/>
</dbReference>
<dbReference type="Gene3D" id="3.40.50.450">
    <property type="match status" value="1"/>
</dbReference>
<comment type="caution">
    <text evidence="3">The sequence shown here is derived from an EMBL/GenBank/DDBJ whole genome shotgun (WGS) entry which is preliminary data.</text>
</comment>
<dbReference type="InterPro" id="IPR057666">
    <property type="entry name" value="DrpA_SLOG"/>
</dbReference>
<dbReference type="InterPro" id="IPR003488">
    <property type="entry name" value="DprA"/>
</dbReference>
<dbReference type="SUPFAM" id="SSF102405">
    <property type="entry name" value="MCP/YpsA-like"/>
    <property type="match status" value="1"/>
</dbReference>
<dbReference type="EMBL" id="VLTJ01000023">
    <property type="protein sequence ID" value="TSH94804.1"/>
    <property type="molecule type" value="Genomic_DNA"/>
</dbReference>
<evidence type="ECO:0000259" key="2">
    <source>
        <dbReference type="Pfam" id="PF02481"/>
    </source>
</evidence>
<dbReference type="GO" id="GO:0009294">
    <property type="term" value="P:DNA-mediated transformation"/>
    <property type="evidence" value="ECO:0007669"/>
    <property type="project" value="InterPro"/>
</dbReference>
<feature type="domain" description="Smf/DprA SLOG" evidence="2">
    <location>
        <begin position="84"/>
        <end position="290"/>
    </location>
</feature>
<dbReference type="Proteomes" id="UP000318405">
    <property type="component" value="Unassembled WGS sequence"/>
</dbReference>
<keyword evidence="4" id="KW-1185">Reference proteome</keyword>
<evidence type="ECO:0000313" key="3">
    <source>
        <dbReference type="EMBL" id="TSH94804.1"/>
    </source>
</evidence>
<protein>
    <submittedName>
        <fullName evidence="3">DNA-processing protein DprA</fullName>
    </submittedName>
</protein>
<comment type="similarity">
    <text evidence="1">Belongs to the DprA/Smf family.</text>
</comment>
<dbReference type="PANTHER" id="PTHR43022">
    <property type="entry name" value="PROTEIN SMF"/>
    <property type="match status" value="1"/>
</dbReference>
<dbReference type="OrthoDB" id="9785707at2"/>
<gene>
    <name evidence="3" type="ORF">FOZ76_11715</name>
</gene>
<evidence type="ECO:0000256" key="1">
    <source>
        <dbReference type="ARBA" id="ARBA00006525"/>
    </source>
</evidence>
<name>A0A556APJ5_9BURK</name>
<sequence length="309" mass="33483">MNEMDRIASALGIAALRAARLSPSTVAALLLQRPVDGWTDIRAAFDWMSSHLPEVSALSLVDIQKSAGLIDEMSQAGIYSIPICASAYPRYLREIADAPPVLYLRGNRDLLKQPAGVAIVGTRKASPNGIVIAERIARYFAERSWTVVSGLALGIDAAAHKGALHGHGSTIAVLAHGLREASPKTNSHLAHQILDQGGAWVSEYPIDTPARPEQFVHRNRIQIGLSAGSIIVEGEERSGTMTQAEFCVRNKRKLFAVFPEQAESLKLVSRGPLILINKRGATPLRSKNDYPRAMDAMSQIRNELQDLGA</sequence>
<proteinExistence type="inferred from homology"/>
<dbReference type="AlphaFoldDB" id="A0A556APJ5"/>